<dbReference type="GeneID" id="73349087"/>
<protein>
    <submittedName>
        <fullName evidence="1">Uncharacterized protein</fullName>
    </submittedName>
</protein>
<dbReference type="AlphaFoldDB" id="A0A9Q8T5P1"/>
<accession>A0A9Q8T5P1</accession>
<sequence>MVFGSRHDDDDDDGIFFLFSVCYWGLSPGLNGARFLSFFCTGFGRVCLSHAKQAGNMGVIGMISNGGCDKTKIQPLFSPQQHQIASSATTQILFLLLQD</sequence>
<gene>
    <name evidence="1" type="ORF">CLUP02_15153</name>
</gene>
<dbReference type="RefSeq" id="XP_049151223.1">
    <property type="nucleotide sequence ID" value="XM_049294077.1"/>
</dbReference>
<proteinExistence type="predicted"/>
<name>A0A9Q8T5P1_9PEZI</name>
<dbReference type="KEGG" id="clup:CLUP02_15153"/>
<reference evidence="1" key="1">
    <citation type="journal article" date="2021" name="Mol. Plant Microbe Interact.">
        <title>Complete Genome Sequence of the Plant-Pathogenic Fungus Colletotrichum lupini.</title>
        <authorList>
            <person name="Baroncelli R."/>
            <person name="Pensec F."/>
            <person name="Da Lio D."/>
            <person name="Boufleur T."/>
            <person name="Vicente I."/>
            <person name="Sarrocco S."/>
            <person name="Picot A."/>
            <person name="Baraldi E."/>
            <person name="Sukno S."/>
            <person name="Thon M."/>
            <person name="Le Floch G."/>
        </authorList>
    </citation>
    <scope>NUCLEOTIDE SEQUENCE</scope>
    <source>
        <strain evidence="1">IMI 504893</strain>
    </source>
</reference>
<dbReference type="EMBL" id="CP019480">
    <property type="protein sequence ID" value="UQC89622.1"/>
    <property type="molecule type" value="Genomic_DNA"/>
</dbReference>
<organism evidence="1 2">
    <name type="scientific">Colletotrichum lupini</name>
    <dbReference type="NCBI Taxonomy" id="145971"/>
    <lineage>
        <taxon>Eukaryota</taxon>
        <taxon>Fungi</taxon>
        <taxon>Dikarya</taxon>
        <taxon>Ascomycota</taxon>
        <taxon>Pezizomycotina</taxon>
        <taxon>Sordariomycetes</taxon>
        <taxon>Hypocreomycetidae</taxon>
        <taxon>Glomerellales</taxon>
        <taxon>Glomerellaceae</taxon>
        <taxon>Colletotrichum</taxon>
        <taxon>Colletotrichum acutatum species complex</taxon>
    </lineage>
</organism>
<dbReference type="Proteomes" id="UP000830671">
    <property type="component" value="Chromosome 8"/>
</dbReference>
<evidence type="ECO:0000313" key="2">
    <source>
        <dbReference type="Proteomes" id="UP000830671"/>
    </source>
</evidence>
<keyword evidence="2" id="KW-1185">Reference proteome</keyword>
<evidence type="ECO:0000313" key="1">
    <source>
        <dbReference type="EMBL" id="UQC89622.1"/>
    </source>
</evidence>